<proteinExistence type="predicted"/>
<keyword evidence="3" id="KW-1185">Reference proteome</keyword>
<sequence length="68" mass="7361">MPGLADDANAITYAWFDPQRLHPAGDMARPKQTSRFAQSELPPRGPGTALVCTVLRDRHVCGARALST</sequence>
<gene>
    <name evidence="2" type="ORF">LSINAPIS_LOCUS5867</name>
</gene>
<name>A0A5E4Q855_9NEOP</name>
<dbReference type="Proteomes" id="UP000324832">
    <property type="component" value="Unassembled WGS sequence"/>
</dbReference>
<reference evidence="2 3" key="1">
    <citation type="submission" date="2017-07" db="EMBL/GenBank/DDBJ databases">
        <authorList>
            <person name="Talla V."/>
            <person name="Backstrom N."/>
        </authorList>
    </citation>
    <scope>NUCLEOTIDE SEQUENCE [LARGE SCALE GENOMIC DNA]</scope>
</reference>
<feature type="region of interest" description="Disordered" evidence="1">
    <location>
        <begin position="24"/>
        <end position="43"/>
    </location>
</feature>
<evidence type="ECO:0000313" key="3">
    <source>
        <dbReference type="Proteomes" id="UP000324832"/>
    </source>
</evidence>
<dbReference type="EMBL" id="FZQP02001759">
    <property type="protein sequence ID" value="VVC93742.1"/>
    <property type="molecule type" value="Genomic_DNA"/>
</dbReference>
<evidence type="ECO:0000256" key="1">
    <source>
        <dbReference type="SAM" id="MobiDB-lite"/>
    </source>
</evidence>
<dbReference type="AlphaFoldDB" id="A0A5E4Q855"/>
<organism evidence="2 3">
    <name type="scientific">Leptidea sinapis</name>
    <dbReference type="NCBI Taxonomy" id="189913"/>
    <lineage>
        <taxon>Eukaryota</taxon>
        <taxon>Metazoa</taxon>
        <taxon>Ecdysozoa</taxon>
        <taxon>Arthropoda</taxon>
        <taxon>Hexapoda</taxon>
        <taxon>Insecta</taxon>
        <taxon>Pterygota</taxon>
        <taxon>Neoptera</taxon>
        <taxon>Endopterygota</taxon>
        <taxon>Lepidoptera</taxon>
        <taxon>Glossata</taxon>
        <taxon>Ditrysia</taxon>
        <taxon>Papilionoidea</taxon>
        <taxon>Pieridae</taxon>
        <taxon>Dismorphiinae</taxon>
        <taxon>Leptidea</taxon>
    </lineage>
</organism>
<evidence type="ECO:0000313" key="2">
    <source>
        <dbReference type="EMBL" id="VVC93742.1"/>
    </source>
</evidence>
<accession>A0A5E4Q855</accession>
<protein>
    <submittedName>
        <fullName evidence="2">Uncharacterized protein</fullName>
    </submittedName>
</protein>